<proteinExistence type="predicted"/>
<feature type="transmembrane region" description="Helical" evidence="1">
    <location>
        <begin position="6"/>
        <end position="23"/>
    </location>
</feature>
<keyword evidence="1" id="KW-1133">Transmembrane helix</keyword>
<accession>A0A6C0HVI4</accession>
<keyword evidence="1" id="KW-0472">Membrane</keyword>
<organism evidence="2">
    <name type="scientific">viral metagenome</name>
    <dbReference type="NCBI Taxonomy" id="1070528"/>
    <lineage>
        <taxon>unclassified sequences</taxon>
        <taxon>metagenomes</taxon>
        <taxon>organismal metagenomes</taxon>
    </lineage>
</organism>
<keyword evidence="1" id="KW-0812">Transmembrane</keyword>
<protein>
    <submittedName>
        <fullName evidence="2">Uncharacterized protein</fullName>
    </submittedName>
</protein>
<sequence>MNYIISSIVLLSIIMIIIYILSIDNNMHKLKNKLNELFSVVKSKKVNYLNDKDNKNLLEFIKQNFNSDDNIIIPSKIFYDKTDNGFEMNNINIICYKYNNNKFDEIPYKINILFVPFEKDNYISNQTLFNLHGNYKLEIVEDTKKKVEEKRKSVQFSEKQEIINETFISADHREMIATETYTDVLDMIPDIIRLSETEENIDNDTTDTIELISHNLK</sequence>
<dbReference type="AlphaFoldDB" id="A0A6C0HVI4"/>
<dbReference type="EMBL" id="MN740019">
    <property type="protein sequence ID" value="QHT84532.1"/>
    <property type="molecule type" value="Genomic_DNA"/>
</dbReference>
<reference evidence="2" key="1">
    <citation type="journal article" date="2020" name="Nature">
        <title>Giant virus diversity and host interactions through global metagenomics.</title>
        <authorList>
            <person name="Schulz F."/>
            <person name="Roux S."/>
            <person name="Paez-Espino D."/>
            <person name="Jungbluth S."/>
            <person name="Walsh D.A."/>
            <person name="Denef V.J."/>
            <person name="McMahon K.D."/>
            <person name="Konstantinidis K.T."/>
            <person name="Eloe-Fadrosh E.A."/>
            <person name="Kyrpides N.C."/>
            <person name="Woyke T."/>
        </authorList>
    </citation>
    <scope>NUCLEOTIDE SEQUENCE</scope>
    <source>
        <strain evidence="2">GVMAG-M-3300023184-177</strain>
    </source>
</reference>
<name>A0A6C0HVI4_9ZZZZ</name>
<evidence type="ECO:0000313" key="2">
    <source>
        <dbReference type="EMBL" id="QHT84532.1"/>
    </source>
</evidence>
<evidence type="ECO:0000256" key="1">
    <source>
        <dbReference type="SAM" id="Phobius"/>
    </source>
</evidence>